<dbReference type="EMBL" id="FLUM01000003">
    <property type="protein sequence ID" value="SBW02488.1"/>
    <property type="molecule type" value="Genomic_DNA"/>
</dbReference>
<sequence>MSSSLLLNLAKQTEPVGEVVSVKCGATFEGVNLKQAFIRLRYSA</sequence>
<name>A0A212JT21_9BACT</name>
<protein>
    <submittedName>
        <fullName evidence="1">Uncharacterized protein</fullName>
    </submittedName>
</protein>
<evidence type="ECO:0000313" key="1">
    <source>
        <dbReference type="EMBL" id="SBW02488.1"/>
    </source>
</evidence>
<dbReference type="AlphaFoldDB" id="A0A212JT21"/>
<proteinExistence type="predicted"/>
<gene>
    <name evidence="1" type="ORF">KL86DYS1_30318</name>
</gene>
<reference evidence="1" key="1">
    <citation type="submission" date="2016-04" db="EMBL/GenBank/DDBJ databases">
        <authorList>
            <person name="Evans L.H."/>
            <person name="Alamgir A."/>
            <person name="Owens N."/>
            <person name="Weber N.D."/>
            <person name="Virtaneva K."/>
            <person name="Barbian K."/>
            <person name="Babar A."/>
            <person name="Rosenke K."/>
        </authorList>
    </citation>
    <scope>NUCLEOTIDE SEQUENCE</scope>
    <source>
        <strain evidence="1">86-1</strain>
    </source>
</reference>
<organism evidence="1">
    <name type="scientific">uncultured Dysgonomonas sp</name>
    <dbReference type="NCBI Taxonomy" id="206096"/>
    <lineage>
        <taxon>Bacteria</taxon>
        <taxon>Pseudomonadati</taxon>
        <taxon>Bacteroidota</taxon>
        <taxon>Bacteroidia</taxon>
        <taxon>Bacteroidales</taxon>
        <taxon>Dysgonomonadaceae</taxon>
        <taxon>Dysgonomonas</taxon>
        <taxon>environmental samples</taxon>
    </lineage>
</organism>
<accession>A0A212JT21</accession>